<comment type="caution">
    <text evidence="1">The sequence shown here is derived from an EMBL/GenBank/DDBJ whole genome shotgun (WGS) entry which is preliminary data.</text>
</comment>
<name>A0A934RRI6_9BACT</name>
<gene>
    <name evidence="1" type="ORF">JIN78_03990</name>
</gene>
<dbReference type="Proteomes" id="UP000604083">
    <property type="component" value="Unassembled WGS sequence"/>
</dbReference>
<evidence type="ECO:0000313" key="1">
    <source>
        <dbReference type="EMBL" id="MBK1833211.1"/>
    </source>
</evidence>
<organism evidence="1 2">
    <name type="scientific">Roseibacillus ishigakijimensis</name>
    <dbReference type="NCBI Taxonomy" id="454146"/>
    <lineage>
        <taxon>Bacteria</taxon>
        <taxon>Pseudomonadati</taxon>
        <taxon>Verrucomicrobiota</taxon>
        <taxon>Verrucomicrobiia</taxon>
        <taxon>Verrucomicrobiales</taxon>
        <taxon>Verrucomicrobiaceae</taxon>
        <taxon>Roseibacillus</taxon>
    </lineage>
</organism>
<dbReference type="EMBL" id="JAENIO010000006">
    <property type="protein sequence ID" value="MBK1833211.1"/>
    <property type="molecule type" value="Genomic_DNA"/>
</dbReference>
<reference evidence="1" key="1">
    <citation type="submission" date="2021-01" db="EMBL/GenBank/DDBJ databases">
        <title>Modified the classification status of verrucomicrobia.</title>
        <authorList>
            <person name="Feng X."/>
        </authorList>
    </citation>
    <scope>NUCLEOTIDE SEQUENCE</scope>
    <source>
        <strain evidence="1">KCTC 12986</strain>
    </source>
</reference>
<accession>A0A934RRI6</accession>
<protein>
    <submittedName>
        <fullName evidence="1">Uncharacterized protein</fullName>
    </submittedName>
</protein>
<dbReference type="RefSeq" id="WP_200390644.1">
    <property type="nucleotide sequence ID" value="NZ_JAENIO010000006.1"/>
</dbReference>
<evidence type="ECO:0000313" key="2">
    <source>
        <dbReference type="Proteomes" id="UP000604083"/>
    </source>
</evidence>
<dbReference type="AlphaFoldDB" id="A0A934RRI6"/>
<sequence length="96" mass="10967">MPRHTSAWPVLYGKRRYAVSCSYLVLDGQEFGLYQYTDPIVNSASTSAFQRWIGLARLSRDLRRPASPFCRLRLAGGPHRLLLAVVWVPTRFLTTL</sequence>
<keyword evidence="2" id="KW-1185">Reference proteome</keyword>
<proteinExistence type="predicted"/>